<gene>
    <name evidence="2" type="ORF">I9W95_00880</name>
</gene>
<evidence type="ECO:0000256" key="1">
    <source>
        <dbReference type="SAM" id="Phobius"/>
    </source>
</evidence>
<dbReference type="RefSeq" id="WP_225670787.1">
    <property type="nucleotide sequence ID" value="NZ_JAEDAH010000003.1"/>
</dbReference>
<evidence type="ECO:0000313" key="3">
    <source>
        <dbReference type="Proteomes" id="UP000714380"/>
    </source>
</evidence>
<comment type="caution">
    <text evidence="2">The sequence shown here is derived from an EMBL/GenBank/DDBJ whole genome shotgun (WGS) entry which is preliminary data.</text>
</comment>
<keyword evidence="1" id="KW-0472">Membrane</keyword>
<protein>
    <submittedName>
        <fullName evidence="2">Uncharacterized protein</fullName>
    </submittedName>
</protein>
<evidence type="ECO:0000313" key="2">
    <source>
        <dbReference type="EMBL" id="MCA6062154.1"/>
    </source>
</evidence>
<keyword evidence="1" id="KW-0812">Transmembrane</keyword>
<accession>A0ABS7ZKQ2</accession>
<feature type="transmembrane region" description="Helical" evidence="1">
    <location>
        <begin position="6"/>
        <end position="25"/>
    </location>
</feature>
<sequence>MGRRPTFTSLVLMMVIIVAGGMNSLQDLAEPSEKRCEYCHTADSPPAWLPPAGFILPSILLDSAPQALLPLLFPGVVGVPQRDTALQVKAS</sequence>
<keyword evidence="1" id="KW-1133">Transmembrane helix</keyword>
<proteinExistence type="predicted"/>
<name>A0ABS7ZKQ2_9GAMM</name>
<reference evidence="2 3" key="1">
    <citation type="submission" date="2020-12" db="EMBL/GenBank/DDBJ databases">
        <title>Novel Thalassolituus-related marine hydrocarbonoclastic bacteria mediated algae-derived hydrocarbons mineralization in twilight zone of the northern South China Sea.</title>
        <authorList>
            <person name="Dong C."/>
        </authorList>
    </citation>
    <scope>NUCLEOTIDE SEQUENCE [LARGE SCALE GENOMIC DNA]</scope>
    <source>
        <strain evidence="2 3">IMCC1826</strain>
    </source>
</reference>
<organism evidence="2 3">
    <name type="scientific">Thalassolituus marinus</name>
    <dbReference type="NCBI Taxonomy" id="671053"/>
    <lineage>
        <taxon>Bacteria</taxon>
        <taxon>Pseudomonadati</taxon>
        <taxon>Pseudomonadota</taxon>
        <taxon>Gammaproteobacteria</taxon>
        <taxon>Oceanospirillales</taxon>
        <taxon>Oceanospirillaceae</taxon>
        <taxon>Thalassolituus</taxon>
    </lineage>
</organism>
<dbReference type="Proteomes" id="UP000714380">
    <property type="component" value="Unassembled WGS sequence"/>
</dbReference>
<keyword evidence="3" id="KW-1185">Reference proteome</keyword>
<dbReference type="EMBL" id="JAEDAH010000003">
    <property type="protein sequence ID" value="MCA6062154.1"/>
    <property type="molecule type" value="Genomic_DNA"/>
</dbReference>